<reference evidence="3 4" key="1">
    <citation type="submission" date="2020-05" db="EMBL/GenBank/DDBJ databases">
        <title>Complete genome sequencing of Campylobacter and Arcobacter type strains.</title>
        <authorList>
            <person name="Miller W.G."/>
            <person name="Yee E."/>
        </authorList>
    </citation>
    <scope>NUCLEOTIDE SEQUENCE [LARGE SCALE GENOMIC DNA]</scope>
    <source>
        <strain evidence="3 4">LMG 25694</strain>
    </source>
</reference>
<dbReference type="AlphaFoldDB" id="A0AAE7E7Q9"/>
<protein>
    <submittedName>
        <fullName evidence="3">Uncharacterized protein</fullName>
    </submittedName>
</protein>
<dbReference type="EMBL" id="CP053835">
    <property type="protein sequence ID" value="QKF77272.1"/>
    <property type="molecule type" value="Genomic_DNA"/>
</dbReference>
<organism evidence="3 4">
    <name type="scientific">Arcobacter defluvii</name>
    <dbReference type="NCBI Taxonomy" id="873191"/>
    <lineage>
        <taxon>Bacteria</taxon>
        <taxon>Pseudomonadati</taxon>
        <taxon>Campylobacterota</taxon>
        <taxon>Epsilonproteobacteria</taxon>
        <taxon>Campylobacterales</taxon>
        <taxon>Arcobacteraceae</taxon>
        <taxon>Arcobacter</taxon>
    </lineage>
</organism>
<gene>
    <name evidence="2" type="ORF">ADFLV_1240</name>
    <name evidence="3" type="ORF">ADFLV_1866</name>
</gene>
<proteinExistence type="predicted"/>
<dbReference type="KEGG" id="adz:ADFLV_1240"/>
<evidence type="ECO:0000313" key="4">
    <source>
        <dbReference type="Proteomes" id="UP000503313"/>
    </source>
</evidence>
<evidence type="ECO:0000313" key="3">
    <source>
        <dbReference type="EMBL" id="QKF77884.1"/>
    </source>
</evidence>
<dbReference type="RefSeq" id="WP_129011292.1">
    <property type="nucleotide sequence ID" value="NZ_CP053835.1"/>
</dbReference>
<name>A0AAE7E7Q9_9BACT</name>
<evidence type="ECO:0000256" key="1">
    <source>
        <dbReference type="SAM" id="Coils"/>
    </source>
</evidence>
<keyword evidence="4" id="KW-1185">Reference proteome</keyword>
<dbReference type="Proteomes" id="UP000503313">
    <property type="component" value="Chromosome"/>
</dbReference>
<evidence type="ECO:0000313" key="2">
    <source>
        <dbReference type="EMBL" id="QKF77272.1"/>
    </source>
</evidence>
<keyword evidence="1" id="KW-0175">Coiled coil</keyword>
<dbReference type="KEGG" id="adz:ADFLV_1866"/>
<accession>A0AAE7E7Q9</accession>
<sequence>MQIKKSDEIVKIEEALKKAKQKQKEALKKANIEFTENILVKLSTDDNFKIEFKSILEKYNLINCINILENNYDAFKINQKQIKEKENE</sequence>
<dbReference type="EMBL" id="CP053835">
    <property type="protein sequence ID" value="QKF77884.1"/>
    <property type="molecule type" value="Genomic_DNA"/>
</dbReference>
<feature type="coiled-coil region" evidence="1">
    <location>
        <begin position="9"/>
        <end position="37"/>
    </location>
</feature>